<organism evidence="6 7">
    <name type="scientific">[Torrubiella] hemipterigena</name>
    <dbReference type="NCBI Taxonomy" id="1531966"/>
    <lineage>
        <taxon>Eukaryota</taxon>
        <taxon>Fungi</taxon>
        <taxon>Dikarya</taxon>
        <taxon>Ascomycota</taxon>
        <taxon>Pezizomycotina</taxon>
        <taxon>Sordariomycetes</taxon>
        <taxon>Hypocreomycetidae</taxon>
        <taxon>Hypocreales</taxon>
        <taxon>Clavicipitaceae</taxon>
        <taxon>Clavicipitaceae incertae sedis</taxon>
        <taxon>'Torrubiella' clade</taxon>
    </lineage>
</organism>
<dbReference type="Proteomes" id="UP000039046">
    <property type="component" value="Unassembled WGS sequence"/>
</dbReference>
<dbReference type="EMBL" id="CDHN01000001">
    <property type="protein sequence ID" value="CEJ80095.1"/>
    <property type="molecule type" value="Genomic_DNA"/>
</dbReference>
<keyword evidence="7" id="KW-1185">Reference proteome</keyword>
<sequence>MKNTMPSPVHPRWLATLLADNRPPPRLFAWTPANLPSLRAASLAQGNHESHTNGDDFHTIPNSSEERIFIIGAGNIGRLYASYMAQHPNPLPITLVVHRKELLSQWVASEGIGVSNIGGSRVFRSKQFNIEWWTDTRPQFGPVREVADGKKLRNVFIATKATAGLPEADRLRRYLGRSSSVVFAQNGVCKLWPPHGPSYIAGRYQAGDAPTFSACVVNHGVASSGPFSSIHSVPADASIGPVLWAPDPTPPRVQQTRQHKRRPWDNFFIRYIASTPLLDTKRVSSGELWLLQLEKLVANSAINPLSALLRCKTGILFASDDPHDPLAKVLDKMLWQTSSVIQRLINHDISRDIVASYTEQQYGAGIDGNLHEALAKVRIKLTQRFSPPVLKAKLYVFGRKLDAHRSSMLQDAEAGRKTEVRDFNGWIVDMAHFLDPDLDVSVHQGLIELIESGQALDKEELAKRLL</sequence>
<dbReference type="STRING" id="1531966.A0A0A1T1X0"/>
<dbReference type="InterPro" id="IPR013328">
    <property type="entry name" value="6PGD_dom2"/>
</dbReference>
<keyword evidence="3" id="KW-0560">Oxidoreductase</keyword>
<protein>
    <recommendedName>
        <fullName evidence="8">Ketoisovalerate reductase</fullName>
    </recommendedName>
</protein>
<dbReference type="Pfam" id="PF08546">
    <property type="entry name" value="ApbA_C"/>
    <property type="match status" value="1"/>
</dbReference>
<evidence type="ECO:0000256" key="3">
    <source>
        <dbReference type="ARBA" id="ARBA00023002"/>
    </source>
</evidence>
<evidence type="ECO:0000256" key="1">
    <source>
        <dbReference type="ARBA" id="ARBA00007870"/>
    </source>
</evidence>
<dbReference type="PANTHER" id="PTHR43765">
    <property type="entry name" value="2-DEHYDROPANTOATE 2-REDUCTASE-RELATED"/>
    <property type="match status" value="1"/>
</dbReference>
<evidence type="ECO:0000313" key="7">
    <source>
        <dbReference type="Proteomes" id="UP000039046"/>
    </source>
</evidence>
<keyword evidence="2" id="KW-0521">NADP</keyword>
<evidence type="ECO:0000313" key="6">
    <source>
        <dbReference type="EMBL" id="CEJ80095.1"/>
    </source>
</evidence>
<proteinExistence type="inferred from homology"/>
<evidence type="ECO:0000259" key="5">
    <source>
        <dbReference type="Pfam" id="PF08546"/>
    </source>
</evidence>
<dbReference type="PANTHER" id="PTHR43765:SF2">
    <property type="entry name" value="2-DEHYDROPANTOATE 2-REDUCTASE"/>
    <property type="match status" value="1"/>
</dbReference>
<dbReference type="InterPro" id="IPR050838">
    <property type="entry name" value="Ketopantoate_reductase"/>
</dbReference>
<dbReference type="GO" id="GO:0005739">
    <property type="term" value="C:mitochondrion"/>
    <property type="evidence" value="ECO:0007669"/>
    <property type="project" value="TreeGrafter"/>
</dbReference>
<evidence type="ECO:0000256" key="2">
    <source>
        <dbReference type="ARBA" id="ARBA00022857"/>
    </source>
</evidence>
<dbReference type="OrthoDB" id="73846at2759"/>
<dbReference type="InterPro" id="IPR013332">
    <property type="entry name" value="KPR_N"/>
</dbReference>
<dbReference type="SUPFAM" id="SSF48179">
    <property type="entry name" value="6-phosphogluconate dehydrogenase C-terminal domain-like"/>
    <property type="match status" value="1"/>
</dbReference>
<dbReference type="AlphaFoldDB" id="A0A0A1T1X0"/>
<dbReference type="InterPro" id="IPR008927">
    <property type="entry name" value="6-PGluconate_DH-like_C_sf"/>
</dbReference>
<dbReference type="HOGENOM" id="CLU_031468_9_0_1"/>
<comment type="similarity">
    <text evidence="1">Belongs to the ketopantoate reductase family.</text>
</comment>
<accession>A0A0A1T1X0</accession>
<dbReference type="Gene3D" id="3.40.50.720">
    <property type="entry name" value="NAD(P)-binding Rossmann-like Domain"/>
    <property type="match status" value="1"/>
</dbReference>
<name>A0A0A1T1X0_9HYPO</name>
<feature type="domain" description="Ketopantoate reductase N-terminal" evidence="4">
    <location>
        <begin position="68"/>
        <end position="241"/>
    </location>
</feature>
<gene>
    <name evidence="6" type="ORF">VHEMI00300</name>
</gene>
<dbReference type="Pfam" id="PF02558">
    <property type="entry name" value="ApbA"/>
    <property type="match status" value="1"/>
</dbReference>
<dbReference type="GO" id="GO:0008677">
    <property type="term" value="F:2-dehydropantoate 2-reductase activity"/>
    <property type="evidence" value="ECO:0007669"/>
    <property type="project" value="TreeGrafter"/>
</dbReference>
<dbReference type="InterPro" id="IPR013752">
    <property type="entry name" value="KPA_reductase"/>
</dbReference>
<feature type="domain" description="Ketopantoate reductase C-terminal" evidence="5">
    <location>
        <begin position="290"/>
        <end position="450"/>
    </location>
</feature>
<evidence type="ECO:0008006" key="8">
    <source>
        <dbReference type="Google" id="ProtNLM"/>
    </source>
</evidence>
<evidence type="ECO:0000259" key="4">
    <source>
        <dbReference type="Pfam" id="PF02558"/>
    </source>
</evidence>
<dbReference type="GO" id="GO:0050661">
    <property type="term" value="F:NADP binding"/>
    <property type="evidence" value="ECO:0007669"/>
    <property type="project" value="TreeGrafter"/>
</dbReference>
<dbReference type="Gene3D" id="1.10.1040.10">
    <property type="entry name" value="N-(1-d-carboxylethyl)-l-norvaline Dehydrogenase, domain 2"/>
    <property type="match status" value="1"/>
</dbReference>
<reference evidence="6 7" key="1">
    <citation type="journal article" date="2015" name="Genome Announc.">
        <title>Draft Genome Sequence and Gene Annotation of the Entomopathogenic Fungus Verticillium hemipterigenum.</title>
        <authorList>
            <person name="Horn F."/>
            <person name="Habel A."/>
            <person name="Scharf D.H."/>
            <person name="Dworschak J."/>
            <person name="Brakhage A.A."/>
            <person name="Guthke R."/>
            <person name="Hertweck C."/>
            <person name="Linde J."/>
        </authorList>
    </citation>
    <scope>NUCLEOTIDE SEQUENCE [LARGE SCALE GENOMIC DNA]</scope>
</reference>